<evidence type="ECO:0000313" key="13">
    <source>
        <dbReference type="Proteomes" id="UP001596337"/>
    </source>
</evidence>
<dbReference type="PIRSF" id="PIRSF006256">
    <property type="entry name" value="CMPcnvr_hdrg_mat"/>
    <property type="match status" value="1"/>
</dbReference>
<dbReference type="Gene3D" id="3.30.110.120">
    <property type="match status" value="1"/>
</dbReference>
<evidence type="ECO:0000256" key="8">
    <source>
        <dbReference type="PIRNR" id="PIRNR006256"/>
    </source>
</evidence>
<evidence type="ECO:0000256" key="1">
    <source>
        <dbReference type="ARBA" id="ARBA00004711"/>
    </source>
</evidence>
<evidence type="ECO:0000256" key="2">
    <source>
        <dbReference type="ARBA" id="ARBA00008097"/>
    </source>
</evidence>
<feature type="domain" description="Acylphosphatase-like" evidence="10">
    <location>
        <begin position="2"/>
        <end position="88"/>
    </location>
</feature>
<keyword evidence="3 12" id="KW-0436">Ligase</keyword>
<keyword evidence="5" id="KW-0863">Zinc-finger</keyword>
<comment type="similarity">
    <text evidence="2 8">Belongs to the carbamoyltransferase HypF family.</text>
</comment>
<evidence type="ECO:0000256" key="5">
    <source>
        <dbReference type="ARBA" id="ARBA00022771"/>
    </source>
</evidence>
<reference evidence="13" key="1">
    <citation type="journal article" date="2019" name="Int. J. Syst. Evol. Microbiol.">
        <title>The Global Catalogue of Microorganisms (GCM) 10K type strain sequencing project: providing services to taxonomists for standard genome sequencing and annotation.</title>
        <authorList>
            <consortium name="The Broad Institute Genomics Platform"/>
            <consortium name="The Broad Institute Genome Sequencing Center for Infectious Disease"/>
            <person name="Wu L."/>
            <person name="Ma J."/>
        </authorList>
    </citation>
    <scope>NUCLEOTIDE SEQUENCE [LARGE SCALE GENOMIC DNA]</scope>
    <source>
        <strain evidence="13">KCTC 32255</strain>
    </source>
</reference>
<comment type="pathway">
    <text evidence="1">Protein modification; [NiFe] hydrogenase maturation.</text>
</comment>
<dbReference type="Pfam" id="PF07503">
    <property type="entry name" value="zf-HYPF"/>
    <property type="match status" value="2"/>
</dbReference>
<dbReference type="InterPro" id="IPR055128">
    <property type="entry name" value="HypF_C_2"/>
</dbReference>
<dbReference type="SUPFAM" id="SSF54975">
    <property type="entry name" value="Acylphosphatase/BLUF domain-like"/>
    <property type="match status" value="1"/>
</dbReference>
<evidence type="ECO:0000256" key="3">
    <source>
        <dbReference type="ARBA" id="ARBA00022598"/>
    </source>
</evidence>
<organism evidence="12 13">
    <name type="scientific">Haloechinothrix salitolerans</name>
    <dbReference type="NCBI Taxonomy" id="926830"/>
    <lineage>
        <taxon>Bacteria</taxon>
        <taxon>Bacillati</taxon>
        <taxon>Actinomycetota</taxon>
        <taxon>Actinomycetes</taxon>
        <taxon>Pseudonocardiales</taxon>
        <taxon>Pseudonocardiaceae</taxon>
        <taxon>Haloechinothrix</taxon>
    </lineage>
</organism>
<evidence type="ECO:0000313" key="12">
    <source>
        <dbReference type="EMBL" id="MFC6868492.1"/>
    </source>
</evidence>
<dbReference type="SUPFAM" id="SSF55821">
    <property type="entry name" value="YrdC/RibB"/>
    <property type="match status" value="1"/>
</dbReference>
<evidence type="ECO:0000256" key="4">
    <source>
        <dbReference type="ARBA" id="ARBA00022723"/>
    </source>
</evidence>
<keyword evidence="9" id="KW-0378">Hydrolase</keyword>
<dbReference type="EC" id="6.2.-.-" evidence="8"/>
<comment type="catalytic activity">
    <reaction evidence="7">
        <text>C-terminal L-cysteinyl-[HypE protein] + carbamoyl phosphate + ATP + H2O = C-terminal S-carboxamide-L-cysteinyl-[HypE protein] + AMP + phosphate + diphosphate + H(+)</text>
        <dbReference type="Rhea" id="RHEA:55636"/>
        <dbReference type="Rhea" id="RHEA-COMP:14247"/>
        <dbReference type="Rhea" id="RHEA-COMP:14392"/>
        <dbReference type="ChEBI" id="CHEBI:15377"/>
        <dbReference type="ChEBI" id="CHEBI:15378"/>
        <dbReference type="ChEBI" id="CHEBI:30616"/>
        <dbReference type="ChEBI" id="CHEBI:33019"/>
        <dbReference type="ChEBI" id="CHEBI:43474"/>
        <dbReference type="ChEBI" id="CHEBI:58228"/>
        <dbReference type="ChEBI" id="CHEBI:76913"/>
        <dbReference type="ChEBI" id="CHEBI:139126"/>
        <dbReference type="ChEBI" id="CHEBI:456215"/>
    </reaction>
</comment>
<dbReference type="PROSITE" id="PS00150">
    <property type="entry name" value="ACYLPHOSPHATASE_1"/>
    <property type="match status" value="1"/>
</dbReference>
<dbReference type="PANTHER" id="PTHR42959:SF1">
    <property type="entry name" value="CARBAMOYLTRANSFERASE HYPF"/>
    <property type="match status" value="1"/>
</dbReference>
<gene>
    <name evidence="12" type="primary">hypF</name>
    <name evidence="12" type="ORF">ACFQGD_15225</name>
</gene>
<dbReference type="EMBL" id="JBHSXX010000001">
    <property type="protein sequence ID" value="MFC6868492.1"/>
    <property type="molecule type" value="Genomic_DNA"/>
</dbReference>
<accession>A0ABW2C1B1</accession>
<protein>
    <recommendedName>
        <fullName evidence="8">Carbamoyltransferase</fullName>
        <ecNumber evidence="8">6.2.-.-</ecNumber>
    </recommendedName>
</protein>
<dbReference type="Pfam" id="PF01300">
    <property type="entry name" value="Sua5_yciO_yrdC"/>
    <property type="match status" value="1"/>
</dbReference>
<dbReference type="InterPro" id="IPR017968">
    <property type="entry name" value="Acylphosphatase_CS"/>
</dbReference>
<dbReference type="InterPro" id="IPR041440">
    <property type="entry name" value="HypF_C"/>
</dbReference>
<feature type="active site" evidence="9">
    <location>
        <position position="35"/>
    </location>
</feature>
<dbReference type="PANTHER" id="PTHR42959">
    <property type="entry name" value="CARBAMOYLTRANSFERASE"/>
    <property type="match status" value="1"/>
</dbReference>
<feature type="active site" evidence="9">
    <location>
        <position position="17"/>
    </location>
</feature>
<evidence type="ECO:0000256" key="6">
    <source>
        <dbReference type="ARBA" id="ARBA00022833"/>
    </source>
</evidence>
<evidence type="ECO:0000259" key="10">
    <source>
        <dbReference type="PROSITE" id="PS51160"/>
    </source>
</evidence>
<keyword evidence="4" id="KW-0479">Metal-binding</keyword>
<sequence>MRMAVRIDGVVQGVGFRPFVYGLATRLRLSGHVGNDASGVFAEVEGDAAATKEFLRAVTAEAPPLAVVEDVRSREIPPTGEAGFTIVASLAGDEASTLISADSATCDDCLREMADPADRRYRYPFINCTNCGPRFTIVRGVPYDRPLTTMADFVMCEACSAEYHDPADRRFHAQPVCCPACGPRLRLDLLTGGDTAGHGAQPGPRADIDDPLAAAARLLRDGHVLAVKGLGGFHLATDATHPTASATLRARKHREDKPFAVMVPDLAAARELCEVNDVDAELLTSRRRPIVLLPKRHGTPIADAVAPGNRRLGVLLPYTPLHHLLLAGVGRPIVLTSGNISDEPIVYRDEDVVDRLGAIAGAMLTHDRPIHIRTDDSVVRSFRRTAQVQRRSRGYVPEAVPLEFDVGRHILACGAELKNTFCVAKGRHAFLSHHIGDLENFETLRSFTQGIEHFRALFDVQPDVVAYDLHPEYLSTKYALDLSDVELVGVQHHHAHIASCLADNRERGPVLGVAFDGTGYGTDGTIWGGEFLLADLTSFRRLGLIDSVPMPGGAKAIKQPWRMAAAYLDRAYGDDVPDLGVVTRNAADWRAVRSMARSGVNAPSTSSAGRLFDAVAAVLGIRDAINYEGQAAIELEQVASPSERGAYEAAVMGDDPLRVSGVDLVRACVADLRAGVVPAVVAARFHNGVADVIARVCDRLRTSTGIGTVALSGGVFQNLLLLGATVDALEQRDFRVLIHSRVPTNDGGISLGQAVIAAHQRRAATGETTPVVAATSVSGSPLLLE</sequence>
<dbReference type="Pfam" id="PF22521">
    <property type="entry name" value="HypF_C_2"/>
    <property type="match status" value="1"/>
</dbReference>
<dbReference type="Gene3D" id="3.30.420.360">
    <property type="match status" value="1"/>
</dbReference>
<dbReference type="Pfam" id="PF17788">
    <property type="entry name" value="HypF_C"/>
    <property type="match status" value="1"/>
</dbReference>
<dbReference type="NCBIfam" id="TIGR00143">
    <property type="entry name" value="hypF"/>
    <property type="match status" value="1"/>
</dbReference>
<dbReference type="InterPro" id="IPR051060">
    <property type="entry name" value="Carbamoyltrans_HypF-like"/>
</dbReference>
<keyword evidence="13" id="KW-1185">Reference proteome</keyword>
<dbReference type="InterPro" id="IPR017945">
    <property type="entry name" value="DHBP_synth_RibB-like_a/b_dom"/>
</dbReference>
<evidence type="ECO:0000256" key="9">
    <source>
        <dbReference type="PROSITE-ProRule" id="PRU00520"/>
    </source>
</evidence>
<feature type="domain" description="YrdC-like" evidence="11">
    <location>
        <begin position="209"/>
        <end position="394"/>
    </location>
</feature>
<dbReference type="Gene3D" id="3.90.870.50">
    <property type="match status" value="1"/>
</dbReference>
<dbReference type="RefSeq" id="WP_345392749.1">
    <property type="nucleotide sequence ID" value="NZ_BAABLA010000011.1"/>
</dbReference>
<dbReference type="InterPro" id="IPR036046">
    <property type="entry name" value="Acylphosphatase-like_dom_sf"/>
</dbReference>
<dbReference type="Gene3D" id="3.30.420.40">
    <property type="match status" value="1"/>
</dbReference>
<keyword evidence="6" id="KW-0862">Zinc</keyword>
<dbReference type="InterPro" id="IPR011125">
    <property type="entry name" value="Znf_HypF"/>
</dbReference>
<dbReference type="InterPro" id="IPR001792">
    <property type="entry name" value="Acylphosphatase-like_dom"/>
</dbReference>
<evidence type="ECO:0000259" key="11">
    <source>
        <dbReference type="PROSITE" id="PS51163"/>
    </source>
</evidence>
<proteinExistence type="inferred from homology"/>
<name>A0ABW2C1B1_9PSEU</name>
<dbReference type="PROSITE" id="PS51163">
    <property type="entry name" value="YRDC"/>
    <property type="match status" value="1"/>
</dbReference>
<dbReference type="InterPro" id="IPR006070">
    <property type="entry name" value="Sua5-like_dom"/>
</dbReference>
<dbReference type="GO" id="GO:0016874">
    <property type="term" value="F:ligase activity"/>
    <property type="evidence" value="ECO:0007669"/>
    <property type="project" value="UniProtKB-KW"/>
</dbReference>
<evidence type="ECO:0000256" key="7">
    <source>
        <dbReference type="ARBA" id="ARBA00048220"/>
    </source>
</evidence>
<comment type="caution">
    <text evidence="12">The sequence shown here is derived from an EMBL/GenBank/DDBJ whole genome shotgun (WGS) entry which is preliminary data.</text>
</comment>
<dbReference type="Pfam" id="PF00708">
    <property type="entry name" value="Acylphosphatase"/>
    <property type="match status" value="1"/>
</dbReference>
<comment type="catalytic activity">
    <reaction evidence="9">
        <text>an acyl phosphate + H2O = a carboxylate + phosphate + H(+)</text>
        <dbReference type="Rhea" id="RHEA:14965"/>
        <dbReference type="ChEBI" id="CHEBI:15377"/>
        <dbReference type="ChEBI" id="CHEBI:15378"/>
        <dbReference type="ChEBI" id="CHEBI:29067"/>
        <dbReference type="ChEBI" id="CHEBI:43474"/>
        <dbReference type="ChEBI" id="CHEBI:59918"/>
        <dbReference type="EC" id="3.6.1.7"/>
    </reaction>
</comment>
<dbReference type="PROSITE" id="PS51160">
    <property type="entry name" value="ACYLPHOSPHATASE_3"/>
    <property type="match status" value="1"/>
</dbReference>
<dbReference type="InterPro" id="IPR004421">
    <property type="entry name" value="Carbamoyltransferase_HypF"/>
</dbReference>
<dbReference type="Proteomes" id="UP001596337">
    <property type="component" value="Unassembled WGS sequence"/>
</dbReference>